<dbReference type="Proteomes" id="UP000603904">
    <property type="component" value="Unassembled WGS sequence"/>
</dbReference>
<dbReference type="EMBL" id="BOOC01000013">
    <property type="protein sequence ID" value="GIH40125.1"/>
    <property type="molecule type" value="Genomic_DNA"/>
</dbReference>
<evidence type="ECO:0000256" key="1">
    <source>
        <dbReference type="ARBA" id="ARBA00023122"/>
    </source>
</evidence>
<accession>A0ABQ4FZB6</accession>
<dbReference type="Gene3D" id="3.10.580.10">
    <property type="entry name" value="CBS-domain"/>
    <property type="match status" value="1"/>
</dbReference>
<feature type="domain" description="CBS" evidence="3">
    <location>
        <begin position="90"/>
        <end position="148"/>
    </location>
</feature>
<evidence type="ECO:0000256" key="2">
    <source>
        <dbReference type="PROSITE-ProRule" id="PRU00703"/>
    </source>
</evidence>
<dbReference type="InterPro" id="IPR007055">
    <property type="entry name" value="BON_dom"/>
</dbReference>
<dbReference type="InterPro" id="IPR000644">
    <property type="entry name" value="CBS_dom"/>
</dbReference>
<dbReference type="Pfam" id="PF00571">
    <property type="entry name" value="CBS"/>
    <property type="match status" value="2"/>
</dbReference>
<sequence>MAMTVRDVMNRFVVAVETSASFTDMVTAMCRFHVEAVPVVDADRRVVGMICDDDLLLREIDRRPGDLLFEGPARRRERRRAGGRTAGEIMTSPPITVTEDTDLRRAACLMHRNRVKQLPVVDGGTGRIIGVLRKADLLRAFCRSPEDIRDDVQAVVRRHAVHVDIRVEDGVVVLSGTVDRRSGIAPLLEEVGKVDGVVDVTCDVTFLIDDLERPAAPGRRREEGGASWTWRP</sequence>
<gene>
    <name evidence="4" type="ORF">Mco01_31250</name>
</gene>
<evidence type="ECO:0000313" key="5">
    <source>
        <dbReference type="Proteomes" id="UP000603904"/>
    </source>
</evidence>
<dbReference type="PANTHER" id="PTHR43080">
    <property type="entry name" value="CBS DOMAIN-CONTAINING PROTEIN CBSX3, MITOCHONDRIAL"/>
    <property type="match status" value="1"/>
</dbReference>
<protein>
    <recommendedName>
        <fullName evidence="3">CBS domain-containing protein</fullName>
    </recommendedName>
</protein>
<feature type="domain" description="CBS" evidence="3">
    <location>
        <begin position="9"/>
        <end position="67"/>
    </location>
</feature>
<dbReference type="InterPro" id="IPR046342">
    <property type="entry name" value="CBS_dom_sf"/>
</dbReference>
<evidence type="ECO:0000313" key="4">
    <source>
        <dbReference type="EMBL" id="GIH40125.1"/>
    </source>
</evidence>
<evidence type="ECO:0000259" key="3">
    <source>
        <dbReference type="PROSITE" id="PS51371"/>
    </source>
</evidence>
<proteinExistence type="predicted"/>
<dbReference type="PANTHER" id="PTHR43080:SF29">
    <property type="entry name" value="OS02G0818000 PROTEIN"/>
    <property type="match status" value="1"/>
</dbReference>
<keyword evidence="1 2" id="KW-0129">CBS domain</keyword>
<dbReference type="InterPro" id="IPR051257">
    <property type="entry name" value="Diverse_CBS-Domain"/>
</dbReference>
<dbReference type="PIRSF" id="PIRSF036990">
    <property type="entry name" value="UCP036990_CBS_BON"/>
    <property type="match status" value="1"/>
</dbReference>
<reference evidence="4 5" key="1">
    <citation type="submission" date="2021-01" db="EMBL/GenBank/DDBJ databases">
        <title>Whole genome shotgun sequence of Microbispora corallina NBRC 16416.</title>
        <authorList>
            <person name="Komaki H."/>
            <person name="Tamura T."/>
        </authorList>
    </citation>
    <scope>NUCLEOTIDE SEQUENCE [LARGE SCALE GENOMIC DNA]</scope>
    <source>
        <strain evidence="4 5">NBRC 16416</strain>
    </source>
</reference>
<dbReference type="SUPFAM" id="SSF54631">
    <property type="entry name" value="CBS-domain pair"/>
    <property type="match status" value="1"/>
</dbReference>
<dbReference type="Gene3D" id="3.30.1340.30">
    <property type="match status" value="1"/>
</dbReference>
<dbReference type="Pfam" id="PF04972">
    <property type="entry name" value="BON"/>
    <property type="match status" value="1"/>
</dbReference>
<organism evidence="4 5">
    <name type="scientific">Microbispora corallina</name>
    <dbReference type="NCBI Taxonomy" id="83302"/>
    <lineage>
        <taxon>Bacteria</taxon>
        <taxon>Bacillati</taxon>
        <taxon>Actinomycetota</taxon>
        <taxon>Actinomycetes</taxon>
        <taxon>Streptosporangiales</taxon>
        <taxon>Streptosporangiaceae</taxon>
        <taxon>Microbispora</taxon>
    </lineage>
</organism>
<dbReference type="PROSITE" id="PS51371">
    <property type="entry name" value="CBS"/>
    <property type="match status" value="2"/>
</dbReference>
<comment type="caution">
    <text evidence="4">The sequence shown here is derived from an EMBL/GenBank/DDBJ whole genome shotgun (WGS) entry which is preliminary data.</text>
</comment>
<name>A0ABQ4FZB6_9ACTN</name>
<dbReference type="SMART" id="SM00116">
    <property type="entry name" value="CBS"/>
    <property type="match status" value="2"/>
</dbReference>
<keyword evidence="5" id="KW-1185">Reference proteome</keyword>
<dbReference type="RefSeq" id="WP_204057603.1">
    <property type="nucleotide sequence ID" value="NZ_BAAAGP010000008.1"/>
</dbReference>
<dbReference type="InterPro" id="IPR017080">
    <property type="entry name" value="UCP036990_CBS_BON"/>
</dbReference>